<dbReference type="AlphaFoldDB" id="A0A177EBE7"/>
<keyword evidence="4" id="KW-1185">Reference proteome</keyword>
<sequence length="190" mass="21544">MITWLAICIYLGMFITGAAGLLLLCVEMMIHRTTHEYAPVSQNEYVDVDDKATLLDQEEEAAKKEEFYKRAERTLAVVFGGACVAVLIMGVLYLILTNIFPQKLKKSEYYDINLTTPVRSRRSAIPDAYKPVAAPRYEPVDTNEHATASDQNLEPQPNPTPDTTRRYPTNEETKKNLNNILMGHYSSKIR</sequence>
<feature type="region of interest" description="Disordered" evidence="1">
    <location>
        <begin position="130"/>
        <end position="190"/>
    </location>
</feature>
<feature type="compositionally biased region" description="Polar residues" evidence="1">
    <location>
        <begin position="145"/>
        <end position="155"/>
    </location>
</feature>
<name>A0A177EBE7_9MICR</name>
<evidence type="ECO:0000313" key="4">
    <source>
        <dbReference type="Proteomes" id="UP000185944"/>
    </source>
</evidence>
<dbReference type="EMBL" id="LTDL01000041">
    <property type="protein sequence ID" value="OAG29274.1"/>
    <property type="molecule type" value="Genomic_DNA"/>
</dbReference>
<organism evidence="3 4">
    <name type="scientific">Nematocida displodere</name>
    <dbReference type="NCBI Taxonomy" id="1805483"/>
    <lineage>
        <taxon>Eukaryota</taxon>
        <taxon>Fungi</taxon>
        <taxon>Fungi incertae sedis</taxon>
        <taxon>Microsporidia</taxon>
        <taxon>Nematocida</taxon>
    </lineage>
</organism>
<proteinExistence type="predicted"/>
<dbReference type="VEuPathDB" id="MicrosporidiaDB:NEDG_01347"/>
<evidence type="ECO:0000313" key="3">
    <source>
        <dbReference type="EMBL" id="OAG29274.1"/>
    </source>
</evidence>
<feature type="compositionally biased region" description="Basic and acidic residues" evidence="1">
    <location>
        <begin position="163"/>
        <end position="175"/>
    </location>
</feature>
<feature type="transmembrane region" description="Helical" evidence="2">
    <location>
        <begin position="75"/>
        <end position="96"/>
    </location>
</feature>
<protein>
    <submittedName>
        <fullName evidence="3">Uncharacterized protein</fullName>
    </submittedName>
</protein>
<reference evidence="3 4" key="1">
    <citation type="submission" date="2016-02" db="EMBL/GenBank/DDBJ databases">
        <title>Discovery of a natural microsporidian pathogen with a broad tissue tropism in Caenorhabditis elegans.</title>
        <authorList>
            <person name="Luallen R.J."/>
            <person name="Reinke A.W."/>
            <person name="Tong L."/>
            <person name="Botts M.R."/>
            <person name="Felix M.-A."/>
            <person name="Troemel E.R."/>
        </authorList>
    </citation>
    <scope>NUCLEOTIDE SEQUENCE [LARGE SCALE GENOMIC DNA]</scope>
    <source>
        <strain evidence="3 4">JUm2807</strain>
    </source>
</reference>
<dbReference type="RefSeq" id="XP_067543953.1">
    <property type="nucleotide sequence ID" value="XM_067688765.1"/>
</dbReference>
<keyword evidence="2" id="KW-0472">Membrane</keyword>
<evidence type="ECO:0000256" key="1">
    <source>
        <dbReference type="SAM" id="MobiDB-lite"/>
    </source>
</evidence>
<keyword evidence="2" id="KW-1133">Transmembrane helix</keyword>
<gene>
    <name evidence="3" type="ORF">NEDG_01347</name>
</gene>
<keyword evidence="2" id="KW-0812">Transmembrane</keyword>
<comment type="caution">
    <text evidence="3">The sequence shown here is derived from an EMBL/GenBank/DDBJ whole genome shotgun (WGS) entry which is preliminary data.</text>
</comment>
<dbReference type="Proteomes" id="UP000185944">
    <property type="component" value="Unassembled WGS sequence"/>
</dbReference>
<accession>A0A177EBE7</accession>
<dbReference type="GeneID" id="93647697"/>
<evidence type="ECO:0000256" key="2">
    <source>
        <dbReference type="SAM" id="Phobius"/>
    </source>
</evidence>
<feature type="transmembrane region" description="Helical" evidence="2">
    <location>
        <begin position="7"/>
        <end position="30"/>
    </location>
</feature>